<dbReference type="SMART" id="SM00958">
    <property type="entry name" value="SecA_PP_bind"/>
    <property type="match status" value="1"/>
</dbReference>
<proteinExistence type="inferred from homology"/>
<keyword evidence="5 11" id="KW-0547">Nucleotide-binding</keyword>
<dbReference type="EMBL" id="VTPY01000001">
    <property type="protein sequence ID" value="KAA0014627.1"/>
    <property type="molecule type" value="Genomic_DNA"/>
</dbReference>
<feature type="binding site" evidence="11">
    <location>
        <position position="112"/>
    </location>
    <ligand>
        <name>ATP</name>
        <dbReference type="ChEBI" id="CHEBI:30616"/>
    </ligand>
</feature>
<dbReference type="PROSITE" id="PS51196">
    <property type="entry name" value="SECA_MOTOR_DEAD"/>
    <property type="match status" value="1"/>
</dbReference>
<dbReference type="FunFam" id="3.40.50.300:FF:000429">
    <property type="entry name" value="Preprotein translocase subunit SecA"/>
    <property type="match status" value="1"/>
</dbReference>
<dbReference type="SUPFAM" id="SSF81767">
    <property type="entry name" value="Pre-protein crosslinking domain of SecA"/>
    <property type="match status" value="1"/>
</dbReference>
<comment type="caution">
    <text evidence="15">The sequence shown here is derived from an EMBL/GenBank/DDBJ whole genome shotgun (WGS) entry which is preliminary data.</text>
</comment>
<organism evidence="15 16">
    <name type="scientific">Billgrantia pellis</name>
    <dbReference type="NCBI Taxonomy" id="2606936"/>
    <lineage>
        <taxon>Bacteria</taxon>
        <taxon>Pseudomonadati</taxon>
        <taxon>Pseudomonadota</taxon>
        <taxon>Gammaproteobacteria</taxon>
        <taxon>Oceanospirillales</taxon>
        <taxon>Halomonadaceae</taxon>
        <taxon>Billgrantia</taxon>
    </lineage>
</organism>
<dbReference type="Pfam" id="PF01043">
    <property type="entry name" value="SecA_PP_bind"/>
    <property type="match status" value="1"/>
</dbReference>
<keyword evidence="3 11" id="KW-0963">Cytoplasm</keyword>
<evidence type="ECO:0000256" key="11">
    <source>
        <dbReference type="HAMAP-Rule" id="MF_01382"/>
    </source>
</evidence>
<dbReference type="HAMAP" id="MF_01382">
    <property type="entry name" value="SecA"/>
    <property type="match status" value="1"/>
</dbReference>
<reference evidence="15 16" key="1">
    <citation type="submission" date="2019-08" db="EMBL/GenBank/DDBJ databases">
        <title>Bioinformatics analysis of the strain L3 and L5.</title>
        <authorList>
            <person name="Li X."/>
        </authorList>
    </citation>
    <scope>NUCLEOTIDE SEQUENCE [LARGE SCALE GENOMIC DNA]</scope>
    <source>
        <strain evidence="15 16">L5</strain>
    </source>
</reference>
<dbReference type="PANTHER" id="PTHR30612">
    <property type="entry name" value="SECA INNER MEMBRANE COMPONENT OF SEC PROTEIN SECRETION SYSTEM"/>
    <property type="match status" value="1"/>
</dbReference>
<keyword evidence="6 11" id="KW-0067">ATP-binding</keyword>
<keyword evidence="7 11" id="KW-0653">Protein transport</keyword>
<feature type="domain" description="Helicase ATP-binding" evidence="12">
    <location>
        <begin position="114"/>
        <end position="290"/>
    </location>
</feature>
<evidence type="ECO:0000256" key="3">
    <source>
        <dbReference type="ARBA" id="ARBA00022490"/>
    </source>
</evidence>
<dbReference type="RefSeq" id="WP_149326837.1">
    <property type="nucleotide sequence ID" value="NZ_VTPY01000001.1"/>
</dbReference>
<dbReference type="InterPro" id="IPR014018">
    <property type="entry name" value="SecA_motor_DEAD"/>
</dbReference>
<dbReference type="PROSITE" id="PS51192">
    <property type="entry name" value="HELICASE_ATP_BIND_1"/>
    <property type="match status" value="1"/>
</dbReference>
<feature type="domain" description="Helicase C-terminal" evidence="13">
    <location>
        <begin position="464"/>
        <end position="614"/>
    </location>
</feature>
<protein>
    <recommendedName>
        <fullName evidence="11">Protein translocase subunit SecA</fullName>
        <ecNumber evidence="11">7.4.2.8</ecNumber>
    </recommendedName>
</protein>
<dbReference type="Gene3D" id="3.90.1440.10">
    <property type="entry name" value="SecA, preprotein cross-linking domain"/>
    <property type="match status" value="1"/>
</dbReference>
<evidence type="ECO:0000256" key="10">
    <source>
        <dbReference type="ARBA" id="ARBA00023136"/>
    </source>
</evidence>
<dbReference type="GO" id="GO:0065002">
    <property type="term" value="P:intracellular protein transmembrane transport"/>
    <property type="evidence" value="ECO:0007669"/>
    <property type="project" value="UniProtKB-UniRule"/>
</dbReference>
<dbReference type="EC" id="7.4.2.8" evidence="11"/>
<accession>A0A7V7KHT4</accession>
<evidence type="ECO:0000259" key="12">
    <source>
        <dbReference type="PROSITE" id="PS51192"/>
    </source>
</evidence>
<evidence type="ECO:0000256" key="9">
    <source>
        <dbReference type="ARBA" id="ARBA00023010"/>
    </source>
</evidence>
<sequence>MPLLKLPGDVLTRPERTLLPPGSLERPWHWLRSQLHRPASIRRLELRLQLPGIRRHAVRLASLDAKALADERDGLRLALSRQGVTPRLARHAFALVREVSRRELGMAHHDVQLLGGLAMLGGRIAEMHTGEGKTLTATLPAATAALAGIPVHVITVNDYLAARDAELMIPVYRALGLSVAAVVHEMPPHERRAAYAADVVYCTNKELVFDYLRDTQLLGRHRHPLQAHAARLAGELQDERLLLRGLHFAIVDEADSVMLDEARTPLILSGPAGKDALDIELLDQTLSLAGEFEEDTHFVRESGQIHLTERGRERLTERAQVLGGGGWVGRSRREWLVQQALVARHHFQRDHHYLVRDGKVQIIDEHTGRVMADRSWEKGLQQMIERLEGCEPSEPNVTLARLTYQRFFRRYHHLSGMTGTAREVRGEFWRTYRLRVVAIPPHRPSRRQHWPTVALARQADKWQWIATRVQEIAGQGRAVLVTTVNLADSEALSKRLAEAGIEHAMLNARQDAEEADTVARAGRRGAVTVATSMAGRGTDVSLDDEVKGAGGLHVIVAGHHDASRVDRQIAGRCARQGDPGSVELVVCEEDALLEELTGWQRRIGQLPARLKRAQRRREARHARERARLLEADWREDEQLGFSGKSE</sequence>
<name>A0A7V7KHT4_9GAMM</name>
<evidence type="ECO:0000256" key="4">
    <source>
        <dbReference type="ARBA" id="ARBA00022519"/>
    </source>
</evidence>
<dbReference type="InterPro" id="IPR001650">
    <property type="entry name" value="Helicase_C-like"/>
</dbReference>
<dbReference type="GO" id="GO:0005829">
    <property type="term" value="C:cytosol"/>
    <property type="evidence" value="ECO:0007669"/>
    <property type="project" value="TreeGrafter"/>
</dbReference>
<comment type="subcellular location">
    <subcellularLocation>
        <location evidence="11">Cell membrane</location>
        <topology evidence="11">Peripheral membrane protein</topology>
        <orientation evidence="11">Cytoplasmic side</orientation>
    </subcellularLocation>
    <subcellularLocation>
        <location evidence="11">Cytoplasm</location>
    </subcellularLocation>
    <text evidence="11">Distribution is 50-50.</text>
</comment>
<dbReference type="InterPro" id="IPR044722">
    <property type="entry name" value="SecA_SF2_C"/>
</dbReference>
<keyword evidence="9 11" id="KW-0811">Translocation</keyword>
<evidence type="ECO:0000313" key="15">
    <source>
        <dbReference type="EMBL" id="KAA0014627.1"/>
    </source>
</evidence>
<evidence type="ECO:0000256" key="5">
    <source>
        <dbReference type="ARBA" id="ARBA00022741"/>
    </source>
</evidence>
<feature type="binding site" evidence="11">
    <location>
        <begin position="130"/>
        <end position="134"/>
    </location>
    <ligand>
        <name>ATP</name>
        <dbReference type="ChEBI" id="CHEBI:30616"/>
    </ligand>
</feature>
<keyword evidence="10 11" id="KW-0472">Membrane</keyword>
<dbReference type="PANTHER" id="PTHR30612:SF0">
    <property type="entry name" value="CHLOROPLAST PROTEIN-TRANSPORTING ATPASE"/>
    <property type="match status" value="1"/>
</dbReference>
<dbReference type="InterPro" id="IPR014001">
    <property type="entry name" value="Helicase_ATP-bd"/>
</dbReference>
<feature type="binding site" evidence="11">
    <location>
        <position position="539"/>
    </location>
    <ligand>
        <name>ATP</name>
        <dbReference type="ChEBI" id="CHEBI:30616"/>
    </ligand>
</feature>
<dbReference type="SMART" id="SM00957">
    <property type="entry name" value="SecA_DEAD"/>
    <property type="match status" value="1"/>
</dbReference>
<evidence type="ECO:0000256" key="7">
    <source>
        <dbReference type="ARBA" id="ARBA00022927"/>
    </source>
</evidence>
<keyword evidence="4" id="KW-0997">Cell inner membrane</keyword>
<dbReference type="GO" id="GO:0008564">
    <property type="term" value="F:protein-exporting ATPase activity"/>
    <property type="evidence" value="ECO:0007669"/>
    <property type="project" value="UniProtKB-EC"/>
</dbReference>
<comment type="similarity">
    <text evidence="11">Belongs to the SecA family.</text>
</comment>
<dbReference type="GO" id="GO:0017038">
    <property type="term" value="P:protein import"/>
    <property type="evidence" value="ECO:0007669"/>
    <property type="project" value="InterPro"/>
</dbReference>
<gene>
    <name evidence="11" type="primary">secA</name>
    <name evidence="15" type="ORF">F0A17_03005</name>
</gene>
<dbReference type="SUPFAM" id="SSF52540">
    <property type="entry name" value="P-loop containing nucleoside triphosphate hydrolases"/>
    <property type="match status" value="2"/>
</dbReference>
<dbReference type="GO" id="GO:0005524">
    <property type="term" value="F:ATP binding"/>
    <property type="evidence" value="ECO:0007669"/>
    <property type="project" value="UniProtKB-UniRule"/>
</dbReference>
<dbReference type="CDD" id="cd18803">
    <property type="entry name" value="SF2_C_secA"/>
    <property type="match status" value="1"/>
</dbReference>
<dbReference type="Pfam" id="PF07517">
    <property type="entry name" value="SecA_DEAD"/>
    <property type="match status" value="1"/>
</dbReference>
<dbReference type="GO" id="GO:0031522">
    <property type="term" value="C:cell envelope Sec protein transport complex"/>
    <property type="evidence" value="ECO:0007669"/>
    <property type="project" value="TreeGrafter"/>
</dbReference>
<evidence type="ECO:0000256" key="6">
    <source>
        <dbReference type="ARBA" id="ARBA00022840"/>
    </source>
</evidence>
<comment type="function">
    <text evidence="11">Part of the Sec protein translocase complex. Interacts with the SecYEG preprotein conducting channel. Has a central role in coupling the hydrolysis of ATP to the transfer of proteins into and across the cell membrane, serving both as a receptor for the preprotein-SecB complex and as an ATP-driven molecular motor driving the stepwise translocation of polypeptide chains across the membrane.</text>
</comment>
<keyword evidence="8 11" id="KW-1278">Translocase</keyword>
<evidence type="ECO:0000256" key="2">
    <source>
        <dbReference type="ARBA" id="ARBA00022475"/>
    </source>
</evidence>
<dbReference type="GO" id="GO:0005886">
    <property type="term" value="C:plasma membrane"/>
    <property type="evidence" value="ECO:0007669"/>
    <property type="project" value="UniProtKB-SubCell"/>
</dbReference>
<evidence type="ECO:0000259" key="14">
    <source>
        <dbReference type="PROSITE" id="PS51196"/>
    </source>
</evidence>
<comment type="subunit">
    <text evidence="11">Monomer and homodimer. Part of the essential Sec protein translocation apparatus which comprises SecA, SecYEG and auxiliary proteins SecDF-YajC and YidC.</text>
</comment>
<dbReference type="GO" id="GO:0006605">
    <property type="term" value="P:protein targeting"/>
    <property type="evidence" value="ECO:0007669"/>
    <property type="project" value="UniProtKB-UniRule"/>
</dbReference>
<evidence type="ECO:0000256" key="1">
    <source>
        <dbReference type="ARBA" id="ARBA00022448"/>
    </source>
</evidence>
<dbReference type="CDD" id="cd17928">
    <property type="entry name" value="DEXDc_SecA"/>
    <property type="match status" value="1"/>
</dbReference>
<dbReference type="InterPro" id="IPR027417">
    <property type="entry name" value="P-loop_NTPase"/>
</dbReference>
<feature type="domain" description="SecA family profile" evidence="14">
    <location>
        <begin position="28"/>
        <end position="619"/>
    </location>
</feature>
<dbReference type="GO" id="GO:0043952">
    <property type="term" value="P:protein transport by the Sec complex"/>
    <property type="evidence" value="ECO:0007669"/>
    <property type="project" value="TreeGrafter"/>
</dbReference>
<keyword evidence="16" id="KW-1185">Reference proteome</keyword>
<evidence type="ECO:0000259" key="13">
    <source>
        <dbReference type="PROSITE" id="PS51194"/>
    </source>
</evidence>
<dbReference type="InterPro" id="IPR011115">
    <property type="entry name" value="SecA_DEAD"/>
</dbReference>
<dbReference type="PRINTS" id="PR00906">
    <property type="entry name" value="SECA"/>
</dbReference>
<comment type="catalytic activity">
    <reaction evidence="11">
        <text>ATP + H2O + cellular proteinSide 1 = ADP + phosphate + cellular proteinSide 2.</text>
        <dbReference type="EC" id="7.4.2.8"/>
    </reaction>
</comment>
<dbReference type="Gene3D" id="3.40.50.300">
    <property type="entry name" value="P-loop containing nucleotide triphosphate hydrolases"/>
    <property type="match status" value="2"/>
</dbReference>
<evidence type="ECO:0000313" key="16">
    <source>
        <dbReference type="Proteomes" id="UP000486760"/>
    </source>
</evidence>
<dbReference type="AlphaFoldDB" id="A0A7V7KHT4"/>
<dbReference type="InterPro" id="IPR000185">
    <property type="entry name" value="SecA"/>
</dbReference>
<dbReference type="PROSITE" id="PS51194">
    <property type="entry name" value="HELICASE_CTER"/>
    <property type="match status" value="1"/>
</dbReference>
<keyword evidence="1 11" id="KW-0813">Transport</keyword>
<dbReference type="Proteomes" id="UP000486760">
    <property type="component" value="Unassembled WGS sequence"/>
</dbReference>
<keyword evidence="2 11" id="KW-1003">Cell membrane</keyword>
<dbReference type="InterPro" id="IPR036670">
    <property type="entry name" value="SecA_X-link_sf"/>
</dbReference>
<dbReference type="InterPro" id="IPR011130">
    <property type="entry name" value="SecA_preprotein_X-link_dom"/>
</dbReference>
<dbReference type="Pfam" id="PF21090">
    <property type="entry name" value="P-loop_SecA"/>
    <property type="match status" value="1"/>
</dbReference>
<evidence type="ECO:0000256" key="8">
    <source>
        <dbReference type="ARBA" id="ARBA00022967"/>
    </source>
</evidence>